<gene>
    <name evidence="3" type="ORF">TVAG_597670</name>
</gene>
<keyword evidence="4" id="KW-1185">Reference proteome</keyword>
<evidence type="ECO:0000313" key="3">
    <source>
        <dbReference type="EMBL" id="EAX72006.1"/>
    </source>
</evidence>
<dbReference type="InterPro" id="IPR036770">
    <property type="entry name" value="Ankyrin_rpt-contain_sf"/>
</dbReference>
<dbReference type="PROSITE" id="PS50297">
    <property type="entry name" value="ANK_REP_REGION"/>
    <property type="match status" value="4"/>
</dbReference>
<reference evidence="3" key="1">
    <citation type="submission" date="2006-10" db="EMBL/GenBank/DDBJ databases">
        <authorList>
            <person name="Amadeo P."/>
            <person name="Zhao Q."/>
            <person name="Wortman J."/>
            <person name="Fraser-Liggett C."/>
            <person name="Carlton J."/>
        </authorList>
    </citation>
    <scope>NUCLEOTIDE SEQUENCE</scope>
    <source>
        <strain evidence="3">G3</strain>
    </source>
</reference>
<accession>A2HF11</accession>
<evidence type="ECO:0000256" key="1">
    <source>
        <dbReference type="PROSITE-ProRule" id="PRU00023"/>
    </source>
</evidence>
<proteinExistence type="predicted"/>
<dbReference type="Pfam" id="PF11929">
    <property type="entry name" value="DUF3447"/>
    <property type="match status" value="1"/>
</dbReference>
<protein>
    <submittedName>
        <fullName evidence="3">Ankyrin repeat protein, putative</fullName>
    </submittedName>
</protein>
<dbReference type="Gene3D" id="1.25.40.20">
    <property type="entry name" value="Ankyrin repeat-containing domain"/>
    <property type="match status" value="2"/>
</dbReference>
<dbReference type="SMR" id="A2HF11"/>
<dbReference type="Pfam" id="PF12796">
    <property type="entry name" value="Ank_2"/>
    <property type="match status" value="3"/>
</dbReference>
<feature type="repeat" description="ANK" evidence="1">
    <location>
        <begin position="149"/>
        <end position="181"/>
    </location>
</feature>
<dbReference type="PRINTS" id="PR01415">
    <property type="entry name" value="ANKYRIN"/>
</dbReference>
<dbReference type="KEGG" id="tva:4729394"/>
<feature type="domain" description="DUF3447" evidence="2">
    <location>
        <begin position="1"/>
        <end position="55"/>
    </location>
</feature>
<dbReference type="PANTHER" id="PTHR24182:SF13">
    <property type="entry name" value="LD18443P"/>
    <property type="match status" value="1"/>
</dbReference>
<evidence type="ECO:0000313" key="4">
    <source>
        <dbReference type="Proteomes" id="UP000001542"/>
    </source>
</evidence>
<dbReference type="PANTHER" id="PTHR24182">
    <property type="entry name" value="ANKYRIN REPEAT AND SOCS BOX CONTAINING 4"/>
    <property type="match status" value="1"/>
</dbReference>
<dbReference type="OrthoDB" id="341259at2759"/>
<dbReference type="InterPro" id="IPR002110">
    <property type="entry name" value="Ankyrin_rpt"/>
</dbReference>
<dbReference type="InParanoid" id="A2HF11"/>
<dbReference type="AlphaFoldDB" id="A2HF11"/>
<dbReference type="VEuPathDB" id="TrichDB:TVAG_597670"/>
<name>A2HF11_TRIV3</name>
<dbReference type="STRING" id="5722.A2HF11"/>
<dbReference type="SUPFAM" id="SSF48403">
    <property type="entry name" value="Ankyrin repeat"/>
    <property type="match status" value="1"/>
</dbReference>
<dbReference type="EMBL" id="DS132967">
    <property type="protein sequence ID" value="EAX72006.1"/>
    <property type="molecule type" value="Genomic_DNA"/>
</dbReference>
<feature type="repeat" description="ANK" evidence="1">
    <location>
        <begin position="182"/>
        <end position="214"/>
    </location>
</feature>
<reference evidence="3" key="2">
    <citation type="journal article" date="2007" name="Science">
        <title>Draft genome sequence of the sexually transmitted pathogen Trichomonas vaginalis.</title>
        <authorList>
            <person name="Carlton J.M."/>
            <person name="Hirt R.P."/>
            <person name="Silva J.C."/>
            <person name="Delcher A.L."/>
            <person name="Schatz M."/>
            <person name="Zhao Q."/>
            <person name="Wortman J.R."/>
            <person name="Bidwell S.L."/>
            <person name="Alsmark U.C.M."/>
            <person name="Besteiro S."/>
            <person name="Sicheritz-Ponten T."/>
            <person name="Noel C.J."/>
            <person name="Dacks J.B."/>
            <person name="Foster P.G."/>
            <person name="Simillion C."/>
            <person name="Van de Peer Y."/>
            <person name="Miranda-Saavedra D."/>
            <person name="Barton G.J."/>
            <person name="Westrop G.D."/>
            <person name="Mueller S."/>
            <person name="Dessi D."/>
            <person name="Fiori P.L."/>
            <person name="Ren Q."/>
            <person name="Paulsen I."/>
            <person name="Zhang H."/>
            <person name="Bastida-Corcuera F.D."/>
            <person name="Simoes-Barbosa A."/>
            <person name="Brown M.T."/>
            <person name="Hayes R.D."/>
            <person name="Mukherjee M."/>
            <person name="Okumura C.Y."/>
            <person name="Schneider R."/>
            <person name="Smith A.J."/>
            <person name="Vanacova S."/>
            <person name="Villalvazo M."/>
            <person name="Haas B.J."/>
            <person name="Pertea M."/>
            <person name="Feldblyum T.V."/>
            <person name="Utterback T.R."/>
            <person name="Shu C.L."/>
            <person name="Osoegawa K."/>
            <person name="de Jong P.J."/>
            <person name="Hrdy I."/>
            <person name="Horvathova L."/>
            <person name="Zubacova Z."/>
            <person name="Dolezal P."/>
            <person name="Malik S.B."/>
            <person name="Logsdon J.M. Jr."/>
            <person name="Henze K."/>
            <person name="Gupta A."/>
            <person name="Wang C.C."/>
            <person name="Dunne R.L."/>
            <person name="Upcroft J.A."/>
            <person name="Upcroft P."/>
            <person name="White O."/>
            <person name="Salzberg S.L."/>
            <person name="Tang P."/>
            <person name="Chiu C.-H."/>
            <person name="Lee Y.-S."/>
            <person name="Embley T.M."/>
            <person name="Coombs G.H."/>
            <person name="Mottram J.C."/>
            <person name="Tachezy J."/>
            <person name="Fraser-Liggett C.M."/>
            <person name="Johnson P.J."/>
        </authorList>
    </citation>
    <scope>NUCLEOTIDE SEQUENCE [LARGE SCALE GENOMIC DNA]</scope>
    <source>
        <strain evidence="3">G3</strain>
    </source>
</reference>
<dbReference type="SMART" id="SM00248">
    <property type="entry name" value="ANK"/>
    <property type="match status" value="4"/>
</dbReference>
<dbReference type="InterPro" id="IPR020683">
    <property type="entry name" value="DUF3447"/>
</dbReference>
<dbReference type="RefSeq" id="XP_001284936.1">
    <property type="nucleotide sequence ID" value="XM_001284935.1"/>
</dbReference>
<keyword evidence="1" id="KW-0040">ANK repeat</keyword>
<dbReference type="eggNOG" id="KOG0192">
    <property type="taxonomic scope" value="Eukaryota"/>
</dbReference>
<dbReference type="VEuPathDB" id="TrichDB:TVAGG3_0331870"/>
<sequence length="264" mass="29809">MSECLKNKKPDDKCMEYAIISHNINLVSFLMHEHNLHINLYCCGKYNNLESFFVYYVQTNDINECFAFSTMFNIPFLWEIFLSNGANINVRTALFVFEANNNNNLHSETIEKKAEEGITALHYAAINNSQETAKFLISHGANINEKAEKGKTALHYAAINNSQETAKILISHGANINEKDDEGRTALHYAAIKNSQETAKILISHGANINEKAEKGKTALHLAVYYDSKETTKLLISRGANFNEKDDEGRTVLHYAAIRSNSRR</sequence>
<dbReference type="Proteomes" id="UP000001542">
    <property type="component" value="Unassembled WGS sequence"/>
</dbReference>
<evidence type="ECO:0000259" key="2">
    <source>
        <dbReference type="Pfam" id="PF11929"/>
    </source>
</evidence>
<feature type="repeat" description="ANK" evidence="1">
    <location>
        <begin position="116"/>
        <end position="148"/>
    </location>
</feature>
<organism evidence="3 4">
    <name type="scientific">Trichomonas vaginalis (strain ATCC PRA-98 / G3)</name>
    <dbReference type="NCBI Taxonomy" id="412133"/>
    <lineage>
        <taxon>Eukaryota</taxon>
        <taxon>Metamonada</taxon>
        <taxon>Parabasalia</taxon>
        <taxon>Trichomonadida</taxon>
        <taxon>Trichomonadidae</taxon>
        <taxon>Trichomonas</taxon>
    </lineage>
</organism>
<feature type="repeat" description="ANK" evidence="1">
    <location>
        <begin position="215"/>
        <end position="247"/>
    </location>
</feature>
<dbReference type="PROSITE" id="PS50088">
    <property type="entry name" value="ANK_REPEAT"/>
    <property type="match status" value="4"/>
</dbReference>